<dbReference type="Proteomes" id="UP000294894">
    <property type="component" value="Chromosome"/>
</dbReference>
<dbReference type="InterPro" id="IPR036890">
    <property type="entry name" value="HATPase_C_sf"/>
</dbReference>
<organism evidence="1 2">
    <name type="scientific">Nocardioides euryhalodurans</name>
    <dbReference type="NCBI Taxonomy" id="2518370"/>
    <lineage>
        <taxon>Bacteria</taxon>
        <taxon>Bacillati</taxon>
        <taxon>Actinomycetota</taxon>
        <taxon>Actinomycetes</taxon>
        <taxon>Propionibacteriales</taxon>
        <taxon>Nocardioidaceae</taxon>
        <taxon>Nocardioides</taxon>
    </lineage>
</organism>
<evidence type="ECO:0000313" key="1">
    <source>
        <dbReference type="EMBL" id="QBR91756.1"/>
    </source>
</evidence>
<keyword evidence="2" id="KW-1185">Reference proteome</keyword>
<dbReference type="Gene3D" id="3.30.565.10">
    <property type="entry name" value="Histidine kinase-like ATPase, C-terminal domain"/>
    <property type="match status" value="1"/>
</dbReference>
<evidence type="ECO:0000313" key="2">
    <source>
        <dbReference type="Proteomes" id="UP000294894"/>
    </source>
</evidence>
<sequence length="133" mass="13638">MAITGTEGPRADVELRLPADSAYVSVLRSTAAGVASRLDFPLDGIEDLRVAVGEACALVLPEADEGTSLTGEFFLTGHGLTVTVAVTGSDLGPPDYESFAWQVLETLTAAATATVADGRLSVTLTLGPEHPPA</sequence>
<gene>
    <name evidence="1" type="ORF">EXE57_05340</name>
</gene>
<dbReference type="EMBL" id="CP038267">
    <property type="protein sequence ID" value="QBR91756.1"/>
    <property type="molecule type" value="Genomic_DNA"/>
</dbReference>
<proteinExistence type="predicted"/>
<name>A0A4P7GIK9_9ACTN</name>
<dbReference type="AlphaFoldDB" id="A0A4P7GIK9"/>
<accession>A0A4P7GIK9</accession>
<dbReference type="KEGG" id="noy:EXE57_05340"/>
<protein>
    <submittedName>
        <fullName evidence="1">Anti-sigma factor</fullName>
    </submittedName>
</protein>
<reference evidence="1 2" key="1">
    <citation type="submission" date="2019-03" db="EMBL/GenBank/DDBJ databases">
        <title>Three New Species of Nocardioides, Nocardioides euryhalodurans sp. nov., Nocardioides seonyuensis sp. nov. and Nocardioides eburneoflavus sp. nov., Iolated from Soil.</title>
        <authorList>
            <person name="Roh S.G."/>
            <person name="Lee C."/>
            <person name="Kim M.-K."/>
            <person name="Kim S.B."/>
        </authorList>
    </citation>
    <scope>NUCLEOTIDE SEQUENCE [LARGE SCALE GENOMIC DNA]</scope>
    <source>
        <strain evidence="1 2">MMS17-SY117</strain>
    </source>
</reference>
<dbReference type="RefSeq" id="WP_135074684.1">
    <property type="nucleotide sequence ID" value="NZ_CP038267.1"/>
</dbReference>
<dbReference type="OrthoDB" id="3694612at2"/>